<dbReference type="InParanoid" id="A0DAJ1"/>
<sequence>MIIEYISQRDPDHLIRDKNLSEKRGKRFFSLINQDIKESILEKITNCDLKVQNLPFEKDSKATRDLFMEYFLTFKSSLQITILCCNRDSYSIYDSMVILYQIIQGFPPLKLKIHNNWVQIYHSNLALTSKFEFDRFIQLVTYSNLNRLLLRQIQGLKIRNHLIQRKEFIHKQQFSIQY</sequence>
<dbReference type="AlphaFoldDB" id="A0DAJ1"/>
<dbReference type="HOGENOM" id="CLU_1513404_0_0_1"/>
<evidence type="ECO:0000313" key="1">
    <source>
        <dbReference type="EMBL" id="CAK80058.1"/>
    </source>
</evidence>
<keyword evidence="2" id="KW-1185">Reference proteome</keyword>
<gene>
    <name evidence="1" type="ORF">GSPATT00014965001</name>
</gene>
<dbReference type="GeneID" id="5033240"/>
<evidence type="ECO:0000313" key="2">
    <source>
        <dbReference type="Proteomes" id="UP000000600"/>
    </source>
</evidence>
<proteinExistence type="predicted"/>
<name>A0DAJ1_PARTE</name>
<dbReference type="KEGG" id="ptm:GSPATT00014965001"/>
<dbReference type="RefSeq" id="XP_001447455.1">
    <property type="nucleotide sequence ID" value="XM_001447418.1"/>
</dbReference>
<protein>
    <submittedName>
        <fullName evidence="1">Uncharacterized protein</fullName>
    </submittedName>
</protein>
<organism evidence="1 2">
    <name type="scientific">Paramecium tetraurelia</name>
    <dbReference type="NCBI Taxonomy" id="5888"/>
    <lineage>
        <taxon>Eukaryota</taxon>
        <taxon>Sar</taxon>
        <taxon>Alveolata</taxon>
        <taxon>Ciliophora</taxon>
        <taxon>Intramacronucleata</taxon>
        <taxon>Oligohymenophorea</taxon>
        <taxon>Peniculida</taxon>
        <taxon>Parameciidae</taxon>
        <taxon>Paramecium</taxon>
    </lineage>
</organism>
<dbReference type="EMBL" id="CT868352">
    <property type="protein sequence ID" value="CAK80058.1"/>
    <property type="molecule type" value="Genomic_DNA"/>
</dbReference>
<accession>A0DAJ1</accession>
<dbReference type="Proteomes" id="UP000000600">
    <property type="component" value="Unassembled WGS sequence"/>
</dbReference>
<reference evidence="1 2" key="1">
    <citation type="journal article" date="2006" name="Nature">
        <title>Global trends of whole-genome duplications revealed by the ciliate Paramecium tetraurelia.</title>
        <authorList>
            <consortium name="Genoscope"/>
            <person name="Aury J.-M."/>
            <person name="Jaillon O."/>
            <person name="Duret L."/>
            <person name="Noel B."/>
            <person name="Jubin C."/>
            <person name="Porcel B.M."/>
            <person name="Segurens B."/>
            <person name="Daubin V."/>
            <person name="Anthouard V."/>
            <person name="Aiach N."/>
            <person name="Arnaiz O."/>
            <person name="Billaut A."/>
            <person name="Beisson J."/>
            <person name="Blanc I."/>
            <person name="Bouhouche K."/>
            <person name="Camara F."/>
            <person name="Duharcourt S."/>
            <person name="Guigo R."/>
            <person name="Gogendeau D."/>
            <person name="Katinka M."/>
            <person name="Keller A.-M."/>
            <person name="Kissmehl R."/>
            <person name="Klotz C."/>
            <person name="Koll F."/>
            <person name="Le Moue A."/>
            <person name="Lepere C."/>
            <person name="Malinsky S."/>
            <person name="Nowacki M."/>
            <person name="Nowak J.K."/>
            <person name="Plattner H."/>
            <person name="Poulain J."/>
            <person name="Ruiz F."/>
            <person name="Serrano V."/>
            <person name="Zagulski M."/>
            <person name="Dessen P."/>
            <person name="Betermier M."/>
            <person name="Weissenbach J."/>
            <person name="Scarpelli C."/>
            <person name="Schachter V."/>
            <person name="Sperling L."/>
            <person name="Meyer E."/>
            <person name="Cohen J."/>
            <person name="Wincker P."/>
        </authorList>
    </citation>
    <scope>NUCLEOTIDE SEQUENCE [LARGE SCALE GENOMIC DNA]</scope>
    <source>
        <strain evidence="1 2">Stock d4-2</strain>
    </source>
</reference>